<accession>A0A0D2DZ90</accession>
<feature type="region of interest" description="Disordered" evidence="6">
    <location>
        <begin position="302"/>
        <end position="321"/>
    </location>
</feature>
<feature type="transmembrane region" description="Helical" evidence="7">
    <location>
        <begin position="100"/>
        <end position="123"/>
    </location>
</feature>
<feature type="region of interest" description="Disordered" evidence="6">
    <location>
        <begin position="360"/>
        <end position="381"/>
    </location>
</feature>
<feature type="transmembrane region" description="Helical" evidence="7">
    <location>
        <begin position="221"/>
        <end position="245"/>
    </location>
</feature>
<keyword evidence="10" id="KW-1185">Reference proteome</keyword>
<dbReference type="Pfam" id="PF20684">
    <property type="entry name" value="Fung_rhodopsin"/>
    <property type="match status" value="1"/>
</dbReference>
<evidence type="ECO:0000259" key="8">
    <source>
        <dbReference type="Pfam" id="PF20684"/>
    </source>
</evidence>
<protein>
    <recommendedName>
        <fullName evidence="8">Rhodopsin domain-containing protein</fullName>
    </recommendedName>
</protein>
<feature type="transmembrane region" description="Helical" evidence="7">
    <location>
        <begin position="135"/>
        <end position="160"/>
    </location>
</feature>
<sequence length="410" mass="46347">MPFPTRPTEWPPSNYINPPTRGSPSLFIVTMIMSTIVVLLRVYSRRFLTKCFGLDDAFLVAGWFLSLGMTFAEIKAMTTWGWNKHIWDIRPDKLPDLRLAAWLIEFFFLLGNACTKISILLFYRRITSGLPGFWFLYLAWAAIAFTVLYTLGLLIELFVICRPLKSYWESYNPLYTNKYTCGNEHIPFIFSAAASVTSDIYSSVLPMMLARTLHMTRKRRFSIYALFSAGLLTAGTGIARLIVFIPVTTNYKIGPHTHDVSWLGWPLLALTDIEAHLAIIIASLPALKVFFRRRLSGPLRRISGSIRTTPHSSRTSSGATTLRPGHHVIEHHVHQQVPPFWFTKQPVRDEITLCDAGGTMREFEDDQPPGHGNDELTGRRGAPAIPHYIDVVEAAGIQRPANAHTFIADR</sequence>
<dbReference type="EMBL" id="KN847332">
    <property type="protein sequence ID" value="KIW47900.1"/>
    <property type="molecule type" value="Genomic_DNA"/>
</dbReference>
<evidence type="ECO:0000313" key="9">
    <source>
        <dbReference type="EMBL" id="KIW47900.1"/>
    </source>
</evidence>
<evidence type="ECO:0000313" key="10">
    <source>
        <dbReference type="Proteomes" id="UP000053342"/>
    </source>
</evidence>
<feature type="transmembrane region" description="Helical" evidence="7">
    <location>
        <begin position="265"/>
        <end position="291"/>
    </location>
</feature>
<dbReference type="HOGENOM" id="CLU_028200_25_4_1"/>
<feature type="compositionally biased region" description="Polar residues" evidence="6">
    <location>
        <begin position="305"/>
        <end position="320"/>
    </location>
</feature>
<proteinExistence type="inferred from homology"/>
<dbReference type="PANTHER" id="PTHR33048">
    <property type="entry name" value="PTH11-LIKE INTEGRAL MEMBRANE PROTEIN (AFU_ORTHOLOGUE AFUA_5G11245)"/>
    <property type="match status" value="1"/>
</dbReference>
<reference evidence="9 10" key="1">
    <citation type="submission" date="2015-01" db="EMBL/GenBank/DDBJ databases">
        <title>The Genome Sequence of Exophiala oligosperma CBS72588.</title>
        <authorList>
            <consortium name="The Broad Institute Genomics Platform"/>
            <person name="Cuomo C."/>
            <person name="de Hoog S."/>
            <person name="Gorbushina A."/>
            <person name="Stielow B."/>
            <person name="Teixiera M."/>
            <person name="Abouelleil A."/>
            <person name="Chapman S.B."/>
            <person name="Priest M."/>
            <person name="Young S.K."/>
            <person name="Wortman J."/>
            <person name="Nusbaum C."/>
            <person name="Birren B."/>
        </authorList>
    </citation>
    <scope>NUCLEOTIDE SEQUENCE [LARGE SCALE GENOMIC DNA]</scope>
    <source>
        <strain evidence="9 10">CBS 72588</strain>
    </source>
</reference>
<feature type="transmembrane region" description="Helical" evidence="7">
    <location>
        <begin position="188"/>
        <end position="209"/>
    </location>
</feature>
<evidence type="ECO:0000256" key="4">
    <source>
        <dbReference type="ARBA" id="ARBA00023136"/>
    </source>
</evidence>
<dbReference type="OrthoDB" id="5329176at2759"/>
<evidence type="ECO:0000256" key="6">
    <source>
        <dbReference type="SAM" id="MobiDB-lite"/>
    </source>
</evidence>
<evidence type="ECO:0000256" key="5">
    <source>
        <dbReference type="ARBA" id="ARBA00038359"/>
    </source>
</evidence>
<gene>
    <name evidence="9" type="ORF">PV06_00551</name>
</gene>
<dbReference type="GeneID" id="27352625"/>
<evidence type="ECO:0000256" key="3">
    <source>
        <dbReference type="ARBA" id="ARBA00022989"/>
    </source>
</evidence>
<evidence type="ECO:0000256" key="7">
    <source>
        <dbReference type="SAM" id="Phobius"/>
    </source>
</evidence>
<keyword evidence="2 7" id="KW-0812">Transmembrane</keyword>
<dbReference type="VEuPathDB" id="FungiDB:PV06_00551"/>
<dbReference type="STRING" id="215243.A0A0D2DZ90"/>
<dbReference type="InterPro" id="IPR052337">
    <property type="entry name" value="SAT4-like"/>
</dbReference>
<dbReference type="Proteomes" id="UP000053342">
    <property type="component" value="Unassembled WGS sequence"/>
</dbReference>
<dbReference type="AlphaFoldDB" id="A0A0D2DZ90"/>
<evidence type="ECO:0000256" key="2">
    <source>
        <dbReference type="ARBA" id="ARBA00022692"/>
    </source>
</evidence>
<dbReference type="RefSeq" id="XP_016268116.1">
    <property type="nucleotide sequence ID" value="XM_016401063.1"/>
</dbReference>
<dbReference type="PANTHER" id="PTHR33048:SF129">
    <property type="entry name" value="INTEGRAL MEMBRANE PROTEIN-RELATED"/>
    <property type="match status" value="1"/>
</dbReference>
<keyword evidence="4 7" id="KW-0472">Membrane</keyword>
<dbReference type="GO" id="GO:0016020">
    <property type="term" value="C:membrane"/>
    <property type="evidence" value="ECO:0007669"/>
    <property type="project" value="UniProtKB-SubCell"/>
</dbReference>
<comment type="subcellular location">
    <subcellularLocation>
        <location evidence="1">Membrane</location>
        <topology evidence="1">Multi-pass membrane protein</topology>
    </subcellularLocation>
</comment>
<feature type="domain" description="Rhodopsin" evidence="8">
    <location>
        <begin position="40"/>
        <end position="293"/>
    </location>
</feature>
<feature type="transmembrane region" description="Helical" evidence="7">
    <location>
        <begin position="56"/>
        <end position="80"/>
    </location>
</feature>
<name>A0A0D2DZ90_9EURO</name>
<comment type="similarity">
    <text evidence="5">Belongs to the SAT4 family.</text>
</comment>
<keyword evidence="3 7" id="KW-1133">Transmembrane helix</keyword>
<feature type="transmembrane region" description="Helical" evidence="7">
    <location>
        <begin position="25"/>
        <end position="44"/>
    </location>
</feature>
<evidence type="ECO:0000256" key="1">
    <source>
        <dbReference type="ARBA" id="ARBA00004141"/>
    </source>
</evidence>
<dbReference type="InterPro" id="IPR049326">
    <property type="entry name" value="Rhodopsin_dom_fungi"/>
</dbReference>
<organism evidence="9 10">
    <name type="scientific">Exophiala oligosperma</name>
    <dbReference type="NCBI Taxonomy" id="215243"/>
    <lineage>
        <taxon>Eukaryota</taxon>
        <taxon>Fungi</taxon>
        <taxon>Dikarya</taxon>
        <taxon>Ascomycota</taxon>
        <taxon>Pezizomycotina</taxon>
        <taxon>Eurotiomycetes</taxon>
        <taxon>Chaetothyriomycetidae</taxon>
        <taxon>Chaetothyriales</taxon>
        <taxon>Herpotrichiellaceae</taxon>
        <taxon>Exophiala</taxon>
    </lineage>
</organism>